<dbReference type="GO" id="GO:0016020">
    <property type="term" value="C:membrane"/>
    <property type="evidence" value="ECO:0007669"/>
    <property type="project" value="UniProtKB-SubCell"/>
</dbReference>
<dbReference type="GO" id="GO:0020037">
    <property type="term" value="F:heme binding"/>
    <property type="evidence" value="ECO:0007669"/>
    <property type="project" value="InterPro"/>
</dbReference>
<dbReference type="InterPro" id="IPR036396">
    <property type="entry name" value="Cyt_P450_sf"/>
</dbReference>
<keyword evidence="5 10" id="KW-0479">Metal-binding</keyword>
<sequence length="430" mass="48749">MKLGLKSTIIVSSPNVAKLFLKTHEPNFSNRPIPLTSNQMSYNRKNIAFVDLGSYWQTMRKICSSHLLTSSKVNSFSSIRRQELGLLVDRLQEAARNHAIVDLSSQVSSLTFDVICVMLFGKKFVDKELTVAIREGTFLSGVPNLGDFIPFIAFLDLQGLCRRAKAINKVVDGFLDMIIEERPEFKDQNKTDKGGFFVDVMLDLTRSQEIEHQIDRSNVKAVLFDLMIGGVDSSSTTIIWALSEIIKHPQVMKKIQEELQQVVGLNKMVEESHLNQLKYLDMTIKETLRIHPPIPLIPRKSIQDCNVNGYHIPKNTDIMINDWAIGQDPSYWTEPQKFNPDRFVDSQIDFIGNNNNFEMLPFGFGRRGCPGMQLGLVMVRLIVAQLVHCFDWELPNGVSPSELDMSEESFGLTCPRAQNLRVVPICRVCI</sequence>
<dbReference type="InterPro" id="IPR001128">
    <property type="entry name" value="Cyt_P450"/>
</dbReference>
<dbReference type="Gene3D" id="1.10.630.10">
    <property type="entry name" value="Cytochrome P450"/>
    <property type="match status" value="1"/>
</dbReference>
<evidence type="ECO:0000256" key="4">
    <source>
        <dbReference type="ARBA" id="ARBA00022617"/>
    </source>
</evidence>
<dbReference type="PANTHER" id="PTHR47943">
    <property type="entry name" value="CYTOCHROME P450 93A3-LIKE"/>
    <property type="match status" value="1"/>
</dbReference>
<evidence type="ECO:0000256" key="6">
    <source>
        <dbReference type="ARBA" id="ARBA00023002"/>
    </source>
</evidence>
<dbReference type="GO" id="GO:0005506">
    <property type="term" value="F:iron ion binding"/>
    <property type="evidence" value="ECO:0007669"/>
    <property type="project" value="InterPro"/>
</dbReference>
<evidence type="ECO:0000313" key="12">
    <source>
        <dbReference type="Proteomes" id="UP001652600"/>
    </source>
</evidence>
<comment type="cofactor">
    <cofactor evidence="1 10">
        <name>heme</name>
        <dbReference type="ChEBI" id="CHEBI:30413"/>
    </cofactor>
</comment>
<dbReference type="InterPro" id="IPR017972">
    <property type="entry name" value="Cyt_P450_CS"/>
</dbReference>
<dbReference type="Pfam" id="PF00067">
    <property type="entry name" value="p450"/>
    <property type="match status" value="1"/>
</dbReference>
<dbReference type="InterPro" id="IPR002401">
    <property type="entry name" value="Cyt_P450_E_grp-I"/>
</dbReference>
<comment type="similarity">
    <text evidence="3 11">Belongs to the cytochrome P450 family.</text>
</comment>
<evidence type="ECO:0000313" key="13">
    <source>
        <dbReference type="RefSeq" id="XP_008449122.3"/>
    </source>
</evidence>
<keyword evidence="7 10" id="KW-0408">Iron</keyword>
<evidence type="ECO:0000256" key="10">
    <source>
        <dbReference type="PIRSR" id="PIRSR602401-1"/>
    </source>
</evidence>
<comment type="subcellular location">
    <subcellularLocation>
        <location evidence="2">Membrane</location>
    </subcellularLocation>
</comment>
<evidence type="ECO:0000256" key="1">
    <source>
        <dbReference type="ARBA" id="ARBA00001971"/>
    </source>
</evidence>
<dbReference type="RefSeq" id="XP_008449122.3">
    <property type="nucleotide sequence ID" value="XM_008450900.3"/>
</dbReference>
<dbReference type="KEGG" id="cmo:103491077"/>
<reference evidence="13" key="1">
    <citation type="submission" date="2025-08" db="UniProtKB">
        <authorList>
            <consortium name="RefSeq"/>
        </authorList>
    </citation>
    <scope>IDENTIFICATION</scope>
    <source>
        <tissue evidence="13">Stem</tissue>
    </source>
</reference>
<gene>
    <name evidence="13" type="primary">LOC103491077</name>
</gene>
<dbReference type="Gramene" id="MELO3C014166.2.1">
    <property type="protein sequence ID" value="MELO3C014166.2.1"/>
    <property type="gene ID" value="MELO3C014166.2"/>
</dbReference>
<keyword evidence="4 10" id="KW-0349">Heme</keyword>
<dbReference type="GO" id="GO:0004497">
    <property type="term" value="F:monooxygenase activity"/>
    <property type="evidence" value="ECO:0007669"/>
    <property type="project" value="UniProtKB-KW"/>
</dbReference>
<accession>A0A1S3BLZ4</accession>
<dbReference type="SUPFAM" id="SSF48264">
    <property type="entry name" value="Cytochrome P450"/>
    <property type="match status" value="1"/>
</dbReference>
<keyword evidence="8 11" id="KW-0503">Monooxygenase</keyword>
<evidence type="ECO:0000256" key="8">
    <source>
        <dbReference type="ARBA" id="ARBA00023033"/>
    </source>
</evidence>
<dbReference type="eggNOG" id="KOG0156">
    <property type="taxonomic scope" value="Eukaryota"/>
</dbReference>
<dbReference type="PRINTS" id="PR00385">
    <property type="entry name" value="P450"/>
</dbReference>
<dbReference type="AlphaFoldDB" id="A0A1S3BLZ4"/>
<keyword evidence="12" id="KW-1185">Reference proteome</keyword>
<dbReference type="PANTHER" id="PTHR47943:SF2">
    <property type="entry name" value="CYTOCHROME P450"/>
    <property type="match status" value="1"/>
</dbReference>
<dbReference type="CDD" id="cd11072">
    <property type="entry name" value="CYP71-like"/>
    <property type="match status" value="1"/>
</dbReference>
<evidence type="ECO:0000256" key="5">
    <source>
        <dbReference type="ARBA" id="ARBA00022723"/>
    </source>
</evidence>
<evidence type="ECO:0000256" key="11">
    <source>
        <dbReference type="RuleBase" id="RU000461"/>
    </source>
</evidence>
<dbReference type="Proteomes" id="UP001652600">
    <property type="component" value="Chromosome 6"/>
</dbReference>
<evidence type="ECO:0000256" key="7">
    <source>
        <dbReference type="ARBA" id="ARBA00023004"/>
    </source>
</evidence>
<protein>
    <submittedName>
        <fullName evidence="13">Cytochrome P450 71AU50-like</fullName>
    </submittedName>
</protein>
<proteinExistence type="inferred from homology"/>
<dbReference type="InParanoid" id="A0A1S3BLZ4"/>
<dbReference type="GeneID" id="103491077"/>
<evidence type="ECO:0000256" key="9">
    <source>
        <dbReference type="ARBA" id="ARBA00023136"/>
    </source>
</evidence>
<keyword evidence="6 11" id="KW-0560">Oxidoreductase</keyword>
<dbReference type="PRINTS" id="PR00463">
    <property type="entry name" value="EP450I"/>
</dbReference>
<feature type="binding site" description="axial binding residue" evidence="10">
    <location>
        <position position="369"/>
    </location>
    <ligand>
        <name>heme</name>
        <dbReference type="ChEBI" id="CHEBI:30413"/>
    </ligand>
    <ligandPart>
        <name>Fe</name>
        <dbReference type="ChEBI" id="CHEBI:18248"/>
    </ligandPart>
</feature>
<dbReference type="GO" id="GO:0016705">
    <property type="term" value="F:oxidoreductase activity, acting on paired donors, with incorporation or reduction of molecular oxygen"/>
    <property type="evidence" value="ECO:0007669"/>
    <property type="project" value="InterPro"/>
</dbReference>
<organism evidence="12 13">
    <name type="scientific">Cucumis melo</name>
    <name type="common">Muskmelon</name>
    <dbReference type="NCBI Taxonomy" id="3656"/>
    <lineage>
        <taxon>Eukaryota</taxon>
        <taxon>Viridiplantae</taxon>
        <taxon>Streptophyta</taxon>
        <taxon>Embryophyta</taxon>
        <taxon>Tracheophyta</taxon>
        <taxon>Spermatophyta</taxon>
        <taxon>Magnoliopsida</taxon>
        <taxon>eudicotyledons</taxon>
        <taxon>Gunneridae</taxon>
        <taxon>Pentapetalae</taxon>
        <taxon>rosids</taxon>
        <taxon>fabids</taxon>
        <taxon>Cucurbitales</taxon>
        <taxon>Cucurbitaceae</taxon>
        <taxon>Benincaseae</taxon>
        <taxon>Cucumis</taxon>
    </lineage>
</organism>
<dbReference type="PROSITE" id="PS00086">
    <property type="entry name" value="CYTOCHROME_P450"/>
    <property type="match status" value="1"/>
</dbReference>
<evidence type="ECO:0000256" key="3">
    <source>
        <dbReference type="ARBA" id="ARBA00010617"/>
    </source>
</evidence>
<evidence type="ECO:0000256" key="2">
    <source>
        <dbReference type="ARBA" id="ARBA00004370"/>
    </source>
</evidence>
<name>A0A1S3BLZ4_CUCME</name>
<keyword evidence="9" id="KW-0472">Membrane</keyword>